<name>K0R0U2_THAOC</name>
<evidence type="ECO:0000256" key="1">
    <source>
        <dbReference type="SAM" id="Coils"/>
    </source>
</evidence>
<proteinExistence type="predicted"/>
<keyword evidence="1" id="KW-0175">Coiled coil</keyword>
<comment type="caution">
    <text evidence="2">The sequence shown here is derived from an EMBL/GenBank/DDBJ whole genome shotgun (WGS) entry which is preliminary data.</text>
</comment>
<gene>
    <name evidence="2" type="ORF">THAOC_35491</name>
</gene>
<dbReference type="EMBL" id="AGNL01048183">
    <property type="protein sequence ID" value="EJK45873.1"/>
    <property type="molecule type" value="Genomic_DNA"/>
</dbReference>
<dbReference type="AlphaFoldDB" id="K0R0U2"/>
<reference evidence="2 3" key="1">
    <citation type="journal article" date="2012" name="Genome Biol.">
        <title>Genome and low-iron response of an oceanic diatom adapted to chronic iron limitation.</title>
        <authorList>
            <person name="Lommer M."/>
            <person name="Specht M."/>
            <person name="Roy A.S."/>
            <person name="Kraemer L."/>
            <person name="Andreson R."/>
            <person name="Gutowska M.A."/>
            <person name="Wolf J."/>
            <person name="Bergner S.V."/>
            <person name="Schilhabel M.B."/>
            <person name="Klostermeier U.C."/>
            <person name="Beiko R.G."/>
            <person name="Rosenstiel P."/>
            <person name="Hippler M."/>
            <person name="Laroche J."/>
        </authorList>
    </citation>
    <scope>NUCLEOTIDE SEQUENCE [LARGE SCALE GENOMIC DNA]</scope>
    <source>
        <strain evidence="2 3">CCMP1005</strain>
    </source>
</reference>
<feature type="non-terminal residue" evidence="2">
    <location>
        <position position="1"/>
    </location>
</feature>
<dbReference type="Gene3D" id="1.20.5.190">
    <property type="match status" value="1"/>
</dbReference>
<dbReference type="Gene3D" id="2.60.120.920">
    <property type="match status" value="1"/>
</dbReference>
<accession>K0R0U2</accession>
<sequence length="420" mass="46733">AEAAEVSREAGMEAGWAAATARRNRGLRRPMDSSMDALLRRLVQRVDTLEAARSDLASKVDALQSDNGRLNQKVDGLTRDNAILREEIASLKYGESTAERSRKRPKTAHFSLTTLGNDAHVRIASFLDAKGIARLGRTCRHFGKGFVGSGGQMTSLAEELAGQIVEGNATDYEKSVLVGGTKVKMLHELELMRLPLSFKQLIGSARAIRYSQPEDKSMISMSRDANRYEVTAISNHVMRTGKHYVSFNISETGGRRVTHSYFLNFGVLRPIKDWDKKGLLDFEPCFYDDYNKEYEQYRAQLLAEKTDEWGDSLHCCCFDSDEGRCYYANWDGEDGSERVGWEGEEWEGMEGIGPITGIDNSTVGLLLDLNSGTLSVFRDGRKLGVMKEGLSGAYCWFVSSCEVKCTVKIKRGADATHNVK</sequence>
<dbReference type="OrthoDB" id="236214at2759"/>
<feature type="coiled-coil region" evidence="1">
    <location>
        <begin position="39"/>
        <end position="87"/>
    </location>
</feature>
<dbReference type="Proteomes" id="UP000266841">
    <property type="component" value="Unassembled WGS sequence"/>
</dbReference>
<evidence type="ECO:0000313" key="2">
    <source>
        <dbReference type="EMBL" id="EJK45873.1"/>
    </source>
</evidence>
<protein>
    <recommendedName>
        <fullName evidence="4">B30.2/SPRY domain-containing protein</fullName>
    </recommendedName>
</protein>
<dbReference type="InterPro" id="IPR043136">
    <property type="entry name" value="B30.2/SPRY_sf"/>
</dbReference>
<keyword evidence="3" id="KW-1185">Reference proteome</keyword>
<organism evidence="2 3">
    <name type="scientific">Thalassiosira oceanica</name>
    <name type="common">Marine diatom</name>
    <dbReference type="NCBI Taxonomy" id="159749"/>
    <lineage>
        <taxon>Eukaryota</taxon>
        <taxon>Sar</taxon>
        <taxon>Stramenopiles</taxon>
        <taxon>Ochrophyta</taxon>
        <taxon>Bacillariophyta</taxon>
        <taxon>Coscinodiscophyceae</taxon>
        <taxon>Thalassiosirophycidae</taxon>
        <taxon>Thalassiosirales</taxon>
        <taxon>Thalassiosiraceae</taxon>
        <taxon>Thalassiosira</taxon>
    </lineage>
</organism>
<evidence type="ECO:0008006" key="4">
    <source>
        <dbReference type="Google" id="ProtNLM"/>
    </source>
</evidence>
<evidence type="ECO:0000313" key="3">
    <source>
        <dbReference type="Proteomes" id="UP000266841"/>
    </source>
</evidence>